<dbReference type="InterPro" id="IPR035965">
    <property type="entry name" value="PAS-like_dom_sf"/>
</dbReference>
<dbReference type="SUPFAM" id="SSF52172">
    <property type="entry name" value="CheY-like"/>
    <property type="match status" value="1"/>
</dbReference>
<dbReference type="SUPFAM" id="SSF47384">
    <property type="entry name" value="Homodimeric domain of signal transducing histidine kinase"/>
    <property type="match status" value="1"/>
</dbReference>
<dbReference type="Gene3D" id="1.10.287.130">
    <property type="match status" value="1"/>
</dbReference>
<dbReference type="CDD" id="cd17546">
    <property type="entry name" value="REC_hyHK_CKI1_RcsC-like"/>
    <property type="match status" value="1"/>
</dbReference>
<organism evidence="16">
    <name type="scientific">Magnetococcus massalia (strain MO-1)</name>
    <dbReference type="NCBI Taxonomy" id="451514"/>
    <lineage>
        <taxon>Bacteria</taxon>
        <taxon>Pseudomonadati</taxon>
        <taxon>Pseudomonadota</taxon>
        <taxon>Magnetococcia</taxon>
        <taxon>Magnetococcales</taxon>
        <taxon>Magnetococcaceae</taxon>
        <taxon>Magnetococcus</taxon>
    </lineage>
</organism>
<keyword evidence="5 16" id="KW-0808">Transferase</keyword>
<dbReference type="PANTHER" id="PTHR45339:SF1">
    <property type="entry name" value="HYBRID SIGNAL TRANSDUCTION HISTIDINE KINASE J"/>
    <property type="match status" value="1"/>
</dbReference>
<evidence type="ECO:0000256" key="5">
    <source>
        <dbReference type="ARBA" id="ARBA00022679"/>
    </source>
</evidence>
<keyword evidence="8" id="KW-0067">ATP-binding</keyword>
<dbReference type="GO" id="GO:0005524">
    <property type="term" value="F:ATP binding"/>
    <property type="evidence" value="ECO:0007669"/>
    <property type="project" value="UniProtKB-KW"/>
</dbReference>
<dbReference type="SMART" id="SM00388">
    <property type="entry name" value="HisKA"/>
    <property type="match status" value="1"/>
</dbReference>
<comment type="catalytic activity">
    <reaction evidence="1">
        <text>ATP + protein L-histidine = ADP + protein N-phospho-L-histidine.</text>
        <dbReference type="EC" id="2.7.13.3"/>
    </reaction>
</comment>
<protein>
    <recommendedName>
        <fullName evidence="3">histidine kinase</fullName>
        <ecNumber evidence="3">2.7.13.3</ecNumber>
    </recommendedName>
</protein>
<keyword evidence="4 11" id="KW-0597">Phosphoprotein</keyword>
<evidence type="ECO:0000256" key="6">
    <source>
        <dbReference type="ARBA" id="ARBA00022741"/>
    </source>
</evidence>
<evidence type="ECO:0000259" key="14">
    <source>
        <dbReference type="PROSITE" id="PS50109"/>
    </source>
</evidence>
<dbReference type="FunFam" id="1.10.287.130:FF:000038">
    <property type="entry name" value="Sensory transduction histidine kinase"/>
    <property type="match status" value="1"/>
</dbReference>
<dbReference type="PROSITE" id="PS50109">
    <property type="entry name" value="HIS_KIN"/>
    <property type="match status" value="1"/>
</dbReference>
<dbReference type="SMART" id="SM00448">
    <property type="entry name" value="REC"/>
    <property type="match status" value="1"/>
</dbReference>
<keyword evidence="6" id="KW-0547">Nucleotide-binding</keyword>
<dbReference type="InterPro" id="IPR003594">
    <property type="entry name" value="HATPase_dom"/>
</dbReference>
<reference evidence="16" key="1">
    <citation type="submission" date="2015-04" db="EMBL/GenBank/DDBJ databases">
        <authorList>
            <person name="Syromyatnikov M.Y."/>
            <person name="Popov V.N."/>
        </authorList>
    </citation>
    <scope>NUCLEOTIDE SEQUENCE</scope>
    <source>
        <strain evidence="16">MO-1</strain>
    </source>
</reference>
<keyword evidence="13" id="KW-1133">Transmembrane helix</keyword>
<dbReference type="Pfam" id="PF00512">
    <property type="entry name" value="HisKA"/>
    <property type="match status" value="1"/>
</dbReference>
<evidence type="ECO:0000256" key="10">
    <source>
        <dbReference type="ARBA" id="ARBA00023136"/>
    </source>
</evidence>
<dbReference type="InterPro" id="IPR036890">
    <property type="entry name" value="HATPase_C_sf"/>
</dbReference>
<evidence type="ECO:0000256" key="13">
    <source>
        <dbReference type="SAM" id="Phobius"/>
    </source>
</evidence>
<dbReference type="InterPro" id="IPR011006">
    <property type="entry name" value="CheY-like_superfamily"/>
</dbReference>
<feature type="domain" description="Response regulatory" evidence="15">
    <location>
        <begin position="579"/>
        <end position="699"/>
    </location>
</feature>
<dbReference type="Gene3D" id="3.30.565.10">
    <property type="entry name" value="Histidine kinase-like ATPase, C-terminal domain"/>
    <property type="match status" value="1"/>
</dbReference>
<keyword evidence="13" id="KW-0812">Transmembrane</keyword>
<dbReference type="CDD" id="cd00082">
    <property type="entry name" value="HisKA"/>
    <property type="match status" value="1"/>
</dbReference>
<dbReference type="AlphaFoldDB" id="A0A1S7LD97"/>
<dbReference type="Pfam" id="PF02518">
    <property type="entry name" value="HATPase_c"/>
    <property type="match status" value="1"/>
</dbReference>
<evidence type="ECO:0000256" key="1">
    <source>
        <dbReference type="ARBA" id="ARBA00000085"/>
    </source>
</evidence>
<evidence type="ECO:0000256" key="12">
    <source>
        <dbReference type="SAM" id="Coils"/>
    </source>
</evidence>
<dbReference type="GO" id="GO:0000155">
    <property type="term" value="F:phosphorelay sensor kinase activity"/>
    <property type="evidence" value="ECO:0007669"/>
    <property type="project" value="InterPro"/>
</dbReference>
<dbReference type="InterPro" id="IPR004358">
    <property type="entry name" value="Sig_transdc_His_kin-like_C"/>
</dbReference>
<dbReference type="GO" id="GO:0016020">
    <property type="term" value="C:membrane"/>
    <property type="evidence" value="ECO:0007669"/>
    <property type="project" value="UniProtKB-SubCell"/>
</dbReference>
<dbReference type="SMART" id="SM00387">
    <property type="entry name" value="HATPase_c"/>
    <property type="match status" value="1"/>
</dbReference>
<dbReference type="FunFam" id="3.30.565.10:FF:000078">
    <property type="entry name" value="Two-component sensor histidine kinase"/>
    <property type="match status" value="1"/>
</dbReference>
<evidence type="ECO:0000256" key="8">
    <source>
        <dbReference type="ARBA" id="ARBA00022840"/>
    </source>
</evidence>
<keyword evidence="12" id="KW-0175">Coiled coil</keyword>
<dbReference type="EMBL" id="LO017727">
    <property type="protein sequence ID" value="CRH04373.1"/>
    <property type="molecule type" value="Genomic_DNA"/>
</dbReference>
<accession>A0A1S7LD97</accession>
<dbReference type="CDD" id="cd16922">
    <property type="entry name" value="HATPase_EvgS-ArcB-TorS-like"/>
    <property type="match status" value="1"/>
</dbReference>
<feature type="modified residue" description="4-aspartylphosphate" evidence="11">
    <location>
        <position position="629"/>
    </location>
</feature>
<feature type="transmembrane region" description="Helical" evidence="13">
    <location>
        <begin position="150"/>
        <end position="169"/>
    </location>
</feature>
<evidence type="ECO:0000313" key="16">
    <source>
        <dbReference type="EMBL" id="CRH04373.1"/>
    </source>
</evidence>
<feature type="coiled-coil region" evidence="12">
    <location>
        <begin position="308"/>
        <end position="335"/>
    </location>
</feature>
<dbReference type="PROSITE" id="PS50110">
    <property type="entry name" value="RESPONSE_REGULATORY"/>
    <property type="match status" value="1"/>
</dbReference>
<evidence type="ECO:0000256" key="9">
    <source>
        <dbReference type="ARBA" id="ARBA00023012"/>
    </source>
</evidence>
<evidence type="ECO:0000256" key="2">
    <source>
        <dbReference type="ARBA" id="ARBA00004370"/>
    </source>
</evidence>
<dbReference type="Gene3D" id="3.30.450.20">
    <property type="entry name" value="PAS domain"/>
    <property type="match status" value="1"/>
</dbReference>
<dbReference type="InterPro" id="IPR001789">
    <property type="entry name" value="Sig_transdc_resp-reg_receiver"/>
</dbReference>
<evidence type="ECO:0000259" key="15">
    <source>
        <dbReference type="PROSITE" id="PS50110"/>
    </source>
</evidence>
<proteinExistence type="predicted"/>
<evidence type="ECO:0000256" key="4">
    <source>
        <dbReference type="ARBA" id="ARBA00022553"/>
    </source>
</evidence>
<dbReference type="PANTHER" id="PTHR45339">
    <property type="entry name" value="HYBRID SIGNAL TRANSDUCTION HISTIDINE KINASE J"/>
    <property type="match status" value="1"/>
</dbReference>
<dbReference type="SUPFAM" id="SSF55785">
    <property type="entry name" value="PYP-like sensor domain (PAS domain)"/>
    <property type="match status" value="1"/>
</dbReference>
<keyword evidence="7 16" id="KW-0418">Kinase</keyword>
<dbReference type="InterPro" id="IPR005467">
    <property type="entry name" value="His_kinase_dom"/>
</dbReference>
<dbReference type="Pfam" id="PF00072">
    <property type="entry name" value="Response_reg"/>
    <property type="match status" value="1"/>
</dbReference>
<keyword evidence="10 13" id="KW-0472">Membrane</keyword>
<dbReference type="SUPFAM" id="SSF55874">
    <property type="entry name" value="ATPase domain of HSP90 chaperone/DNA topoisomerase II/histidine kinase"/>
    <property type="match status" value="1"/>
</dbReference>
<feature type="transmembrane region" description="Helical" evidence="13">
    <location>
        <begin position="18"/>
        <end position="36"/>
    </location>
</feature>
<evidence type="ECO:0000256" key="11">
    <source>
        <dbReference type="PROSITE-ProRule" id="PRU00169"/>
    </source>
</evidence>
<dbReference type="EC" id="2.7.13.3" evidence="3"/>
<keyword evidence="9" id="KW-0902">Two-component regulatory system</keyword>
<dbReference type="InterPro" id="IPR036097">
    <property type="entry name" value="HisK_dim/P_sf"/>
</dbReference>
<dbReference type="InterPro" id="IPR003661">
    <property type="entry name" value="HisK_dim/P_dom"/>
</dbReference>
<name>A0A1S7LD97_MAGMO</name>
<dbReference type="PRINTS" id="PR00344">
    <property type="entry name" value="BCTRLSENSOR"/>
</dbReference>
<evidence type="ECO:0000256" key="3">
    <source>
        <dbReference type="ARBA" id="ARBA00012438"/>
    </source>
</evidence>
<comment type="subcellular location">
    <subcellularLocation>
        <location evidence="2">Membrane</location>
    </subcellularLocation>
</comment>
<sequence length="699" mass="79273">MIMKETANSNRIARPGALLFYFLLFLAFLIVSNLFVHNYQKRVQLEDYTEYHQELLHLVSLLGREAILRENYALIEWYLEEWGKSSSQLASITLRINDIELLKYTGRGPDNGVRIHLTQSATAGLNDYSISIDLFTHEIDRRLAVMRWQLIFGSSLATLILGVMAWLVLKRMAITPLEREIQQRKQAQLALSVANERFQAVVDGMDALVYVIDMDSYEILFFNQYGKSIWGEPAGRTCWKVLQGDQTGPCDFCTNKYLLDENGNSTGVYSWEHLNTSNNCWYLCRDQSIRWPDGRLVRLEIATDITDRKRIEEDLEQAKLQAEQATRSKSEFLANMSHEIRTPMNVIVGMAELLLESESNPERHHYLEVSHTAGEALLGLINDILDLSKIEAGELTLESTPFQMRVLINDVKNIFLHSATEKGLELTVDVDEGVTSWVVGDESRLRQVVINLVSNALKFTEVGYVKITVTSQADGRCRFTVTDTGIGVPEDKVDDIFKAFSQADTSITRRYGGTGLGLTICQSIIKKFGGHLEVESVEGEGSTFYFEVELAAVEKPDTSHPVEEADTRLESSSEVRALKLLVVEDSKDNITLLKAYFKSTPYRVIYAENGLEGVQLFQRHADFEVVLMDVQMPIMDGYTATREIRLWEREEKRTSTPIYALSAHAFPEAHQHSLDAGCDGHLTKPIKKKELLAFLKKEQ</sequence>
<evidence type="ECO:0000256" key="7">
    <source>
        <dbReference type="ARBA" id="ARBA00022777"/>
    </source>
</evidence>
<dbReference type="Gene3D" id="3.40.50.2300">
    <property type="match status" value="1"/>
</dbReference>
<gene>
    <name evidence="16" type="ORF">MAGMO_0159</name>
</gene>
<feature type="domain" description="Histidine kinase" evidence="14">
    <location>
        <begin position="335"/>
        <end position="552"/>
    </location>
</feature>